<dbReference type="OrthoDB" id="9810730at2"/>
<sequence>MPSEVWQPYWGGIDKPSGLYHKYLVAVSEAIGVQIVYRGYDSFEDLFTALENHEIDITIGFAHTEKRKARFNFSLPLFNLKKVAWVSDASLLKHPPSSWNWVCIENGAECDVIKKLGAEKINYASRLNVAAQMLKHNIANATVTTVMEVSQYILQPEHSSGRVVTDYDLGRNYIGLMMAKDRDDLKKEIDQAITVNQLEFESIKLSNVYLLNDQTHWQLLQHQQGSKTIRYTISENAYPLSYRNPKTKQLSGYIHDLLKLMENKSLFHFEYIPANNRDIEEMLANGLVDILPGRSIHDINTKKYLSTTPFTDINHAFIETRAPYSQRRLALLDRTGTLTKEIKLLREIEDLVVYNRSSLLLKDIIAGKITHALVDQDIVDNHLYHNYEMLFRVVPKPEQFEFTTPLAIQMRKDSLYLHNMLNSLLEITSREEICALRNDHAQLLIHYGYNKDIVWSYVLLAGLAAALLTIGAAAIVYKLIGHLKSTQTINRLSQKEIHWLSTLLDSMPSIIFITNNKNQIIFSNEAYKSHYEQCKVSLSDCSGAHCKLVSSAIELESGCILTNHNDCCPCNERYFQVRHQDIVHPELGGNHRMTIVDDVTDEKIHEQELSESNQRAMQAIEARNQFLAVVSHELRTPIAAMMGLMELLQFNLTNPQNAELLRNAIQSAQRLSSQVNDILDFSKIEAQQLQLNIRGCNIYHELCPTLRSFDATALLNNVEFVLDWKPSNIVTANMDALRVNQVIINVLSNALKFTKQGSIHVTIIVDAKHITITVTDTGCGMSESQLSTVFEPFVQAEKDISRRFGGTGLGMSITKNLLTLMNGDITMTSKLDHGTTVTCRLPIEGHPLNVQDNFVQMPSCPASQQWLSLWQGKENTLSAETHLPAETAQPQFANLYPDTLFDALGGQNNDLASDIDKRVVGISGHVLVADDDNINQMLLRRQLTLLGVQFHIASDGVSALEYLTEHAHDVDLVLTDCHMPHMNGFELTKAVKSQHELFGDIPVIGCTAEDSRTMSEKATLSGMDHVIYKPYTFNQLNRVLSLYLKTEKIKQPNDPRFNWLKQGTPEEQLEMAIVVRDSFTKEIQSLNNESKETSHIIHRIKGSSAVLEIQPLIELTTRYEQIKDEQQQLALKHEILAELKMINLHVEHWLLTQDC</sequence>
<reference evidence="11 12" key="1">
    <citation type="submission" date="2018-08" db="EMBL/GenBank/DDBJ databases">
        <title>Vibrio isolated from the Eastern China Marginal Seas.</title>
        <authorList>
            <person name="Li Y."/>
        </authorList>
    </citation>
    <scope>NUCLEOTIDE SEQUENCE [LARGE SCALE GENOMIC DNA]</scope>
    <source>
        <strain evidence="11 12">BEI233</strain>
    </source>
</reference>
<evidence type="ECO:0000313" key="12">
    <source>
        <dbReference type="Proteomes" id="UP000273252"/>
    </source>
</evidence>
<dbReference type="InterPro" id="IPR036641">
    <property type="entry name" value="HPT_dom_sf"/>
</dbReference>
<evidence type="ECO:0000313" key="11">
    <source>
        <dbReference type="EMBL" id="RJX75771.1"/>
    </source>
</evidence>
<feature type="modified residue" description="4-aspartylphosphate" evidence="7">
    <location>
        <position position="976"/>
    </location>
</feature>
<keyword evidence="5" id="KW-0418">Kinase</keyword>
<name>A0A3A6RGC8_9VIBR</name>
<keyword evidence="3 7" id="KW-0597">Phosphoprotein</keyword>
<evidence type="ECO:0000256" key="1">
    <source>
        <dbReference type="ARBA" id="ARBA00000085"/>
    </source>
</evidence>
<keyword evidence="8" id="KW-1133">Transmembrane helix</keyword>
<keyword evidence="8" id="KW-0812">Transmembrane</keyword>
<dbReference type="SUPFAM" id="SSF55874">
    <property type="entry name" value="ATPase domain of HSP90 chaperone/DNA topoisomerase II/histidine kinase"/>
    <property type="match status" value="1"/>
</dbReference>
<dbReference type="Gene3D" id="3.30.565.10">
    <property type="entry name" value="Histidine kinase-like ATPase, C-terminal domain"/>
    <property type="match status" value="1"/>
</dbReference>
<dbReference type="SMART" id="SM00062">
    <property type="entry name" value="PBPb"/>
    <property type="match status" value="1"/>
</dbReference>
<organism evidence="11 12">
    <name type="scientific">Vibrio sinensis</name>
    <dbReference type="NCBI Taxonomy" id="2302434"/>
    <lineage>
        <taxon>Bacteria</taxon>
        <taxon>Pseudomonadati</taxon>
        <taxon>Pseudomonadota</taxon>
        <taxon>Gammaproteobacteria</taxon>
        <taxon>Vibrionales</taxon>
        <taxon>Vibrionaceae</taxon>
        <taxon>Vibrio</taxon>
    </lineage>
</organism>
<dbReference type="SUPFAM" id="SSF53850">
    <property type="entry name" value="Periplasmic binding protein-like II"/>
    <property type="match status" value="2"/>
</dbReference>
<keyword evidence="12" id="KW-1185">Reference proteome</keyword>
<dbReference type="Pfam" id="PF00497">
    <property type="entry name" value="SBP_bac_3"/>
    <property type="match status" value="2"/>
</dbReference>
<dbReference type="SMART" id="SM00387">
    <property type="entry name" value="HATPase_c"/>
    <property type="match status" value="1"/>
</dbReference>
<dbReference type="CDD" id="cd17546">
    <property type="entry name" value="REC_hyHK_CKI1_RcsC-like"/>
    <property type="match status" value="1"/>
</dbReference>
<dbReference type="InterPro" id="IPR036097">
    <property type="entry name" value="HisK_dim/P_sf"/>
</dbReference>
<evidence type="ECO:0000256" key="7">
    <source>
        <dbReference type="PROSITE-ProRule" id="PRU00169"/>
    </source>
</evidence>
<keyword evidence="4" id="KW-0808">Transferase</keyword>
<dbReference type="SUPFAM" id="SSF47384">
    <property type="entry name" value="Homodimeric domain of signal transducing histidine kinase"/>
    <property type="match status" value="1"/>
</dbReference>
<accession>A0A3A6RGC8</accession>
<dbReference type="GO" id="GO:0005886">
    <property type="term" value="C:plasma membrane"/>
    <property type="evidence" value="ECO:0007669"/>
    <property type="project" value="TreeGrafter"/>
</dbReference>
<evidence type="ECO:0000256" key="5">
    <source>
        <dbReference type="ARBA" id="ARBA00022777"/>
    </source>
</evidence>
<dbReference type="CDD" id="cd16922">
    <property type="entry name" value="HATPase_EvgS-ArcB-TorS-like"/>
    <property type="match status" value="1"/>
</dbReference>
<dbReference type="PANTHER" id="PTHR43047:SF72">
    <property type="entry name" value="OSMOSENSING HISTIDINE PROTEIN KINASE SLN1"/>
    <property type="match status" value="1"/>
</dbReference>
<dbReference type="InterPro" id="IPR003661">
    <property type="entry name" value="HisK_dim/P_dom"/>
</dbReference>
<dbReference type="InterPro" id="IPR003594">
    <property type="entry name" value="HATPase_dom"/>
</dbReference>
<dbReference type="InterPro" id="IPR004358">
    <property type="entry name" value="Sig_transdc_His_kin-like_C"/>
</dbReference>
<dbReference type="Gene3D" id="1.10.287.130">
    <property type="match status" value="1"/>
</dbReference>
<dbReference type="EC" id="2.7.13.3" evidence="2"/>
<keyword evidence="8" id="KW-0472">Membrane</keyword>
<dbReference type="InterPro" id="IPR001638">
    <property type="entry name" value="Solute-binding_3/MltF_N"/>
</dbReference>
<dbReference type="InterPro" id="IPR036890">
    <property type="entry name" value="HATPase_C_sf"/>
</dbReference>
<dbReference type="InterPro" id="IPR001789">
    <property type="entry name" value="Sig_transdc_resp-reg_receiver"/>
</dbReference>
<dbReference type="AlphaFoldDB" id="A0A3A6RGC8"/>
<evidence type="ECO:0000256" key="2">
    <source>
        <dbReference type="ARBA" id="ARBA00012438"/>
    </source>
</evidence>
<dbReference type="PRINTS" id="PR00344">
    <property type="entry name" value="BCTRLSENSOR"/>
</dbReference>
<evidence type="ECO:0000259" key="10">
    <source>
        <dbReference type="PROSITE" id="PS50110"/>
    </source>
</evidence>
<dbReference type="SUPFAM" id="SSF52172">
    <property type="entry name" value="CheY-like"/>
    <property type="match status" value="1"/>
</dbReference>
<dbReference type="SUPFAM" id="SSF47226">
    <property type="entry name" value="Histidine-containing phosphotransfer domain, HPT domain"/>
    <property type="match status" value="1"/>
</dbReference>
<dbReference type="Proteomes" id="UP000273252">
    <property type="component" value="Unassembled WGS sequence"/>
</dbReference>
<dbReference type="GO" id="GO:0000155">
    <property type="term" value="F:phosphorelay sensor kinase activity"/>
    <property type="evidence" value="ECO:0007669"/>
    <property type="project" value="InterPro"/>
</dbReference>
<evidence type="ECO:0000256" key="3">
    <source>
        <dbReference type="ARBA" id="ARBA00022553"/>
    </source>
</evidence>
<dbReference type="Pfam" id="PF02518">
    <property type="entry name" value="HATPase_c"/>
    <property type="match status" value="1"/>
</dbReference>
<dbReference type="GO" id="GO:0009927">
    <property type="term" value="F:histidine phosphotransfer kinase activity"/>
    <property type="evidence" value="ECO:0007669"/>
    <property type="project" value="TreeGrafter"/>
</dbReference>
<gene>
    <name evidence="11" type="ORF">DZ860_00985</name>
</gene>
<dbReference type="PROSITE" id="PS50109">
    <property type="entry name" value="HIS_KIN"/>
    <property type="match status" value="1"/>
</dbReference>
<evidence type="ECO:0000256" key="6">
    <source>
        <dbReference type="ARBA" id="ARBA00022801"/>
    </source>
</evidence>
<evidence type="ECO:0000256" key="8">
    <source>
        <dbReference type="SAM" id="Phobius"/>
    </source>
</evidence>
<dbReference type="PANTHER" id="PTHR43047">
    <property type="entry name" value="TWO-COMPONENT HISTIDINE PROTEIN KINASE"/>
    <property type="match status" value="1"/>
</dbReference>
<dbReference type="GO" id="GO:0016787">
    <property type="term" value="F:hydrolase activity"/>
    <property type="evidence" value="ECO:0007669"/>
    <property type="project" value="UniProtKB-KW"/>
</dbReference>
<dbReference type="InterPro" id="IPR005467">
    <property type="entry name" value="His_kinase_dom"/>
</dbReference>
<protein>
    <recommendedName>
        <fullName evidence="2">histidine kinase</fullName>
        <ecNumber evidence="2">2.7.13.3</ecNumber>
    </recommendedName>
</protein>
<dbReference type="InterPro" id="IPR011006">
    <property type="entry name" value="CheY-like_superfamily"/>
</dbReference>
<dbReference type="Gene3D" id="3.40.190.10">
    <property type="entry name" value="Periplasmic binding protein-like II"/>
    <property type="match status" value="4"/>
</dbReference>
<dbReference type="PROSITE" id="PS50110">
    <property type="entry name" value="RESPONSE_REGULATORY"/>
    <property type="match status" value="1"/>
</dbReference>
<feature type="domain" description="Histidine kinase" evidence="9">
    <location>
        <begin position="629"/>
        <end position="845"/>
    </location>
</feature>
<dbReference type="SMART" id="SM00448">
    <property type="entry name" value="REC"/>
    <property type="match status" value="1"/>
</dbReference>
<dbReference type="Pfam" id="PF00072">
    <property type="entry name" value="Response_reg"/>
    <property type="match status" value="1"/>
</dbReference>
<dbReference type="Pfam" id="PF00512">
    <property type="entry name" value="HisKA"/>
    <property type="match status" value="1"/>
</dbReference>
<evidence type="ECO:0000259" key="9">
    <source>
        <dbReference type="PROSITE" id="PS50109"/>
    </source>
</evidence>
<feature type="transmembrane region" description="Helical" evidence="8">
    <location>
        <begin position="454"/>
        <end position="477"/>
    </location>
</feature>
<dbReference type="SMART" id="SM00388">
    <property type="entry name" value="HisKA"/>
    <property type="match status" value="1"/>
</dbReference>
<dbReference type="Gene3D" id="3.40.50.2300">
    <property type="match status" value="1"/>
</dbReference>
<proteinExistence type="predicted"/>
<keyword evidence="6" id="KW-0378">Hydrolase</keyword>
<dbReference type="EMBL" id="QVMU01000001">
    <property type="protein sequence ID" value="RJX75771.1"/>
    <property type="molecule type" value="Genomic_DNA"/>
</dbReference>
<feature type="domain" description="Response regulatory" evidence="10">
    <location>
        <begin position="925"/>
        <end position="1044"/>
    </location>
</feature>
<evidence type="ECO:0000256" key="4">
    <source>
        <dbReference type="ARBA" id="ARBA00022679"/>
    </source>
</evidence>
<dbReference type="CDD" id="cd00082">
    <property type="entry name" value="HisKA"/>
    <property type="match status" value="1"/>
</dbReference>
<comment type="caution">
    <text evidence="11">The sequence shown here is derived from an EMBL/GenBank/DDBJ whole genome shotgun (WGS) entry which is preliminary data.</text>
</comment>
<comment type="catalytic activity">
    <reaction evidence="1">
        <text>ATP + protein L-histidine = ADP + protein N-phospho-L-histidine.</text>
        <dbReference type="EC" id="2.7.13.3"/>
    </reaction>
</comment>